<feature type="transmembrane region" description="Helical" evidence="1">
    <location>
        <begin position="41"/>
        <end position="57"/>
    </location>
</feature>
<evidence type="ECO:0000256" key="1">
    <source>
        <dbReference type="SAM" id="Phobius"/>
    </source>
</evidence>
<feature type="transmembrane region" description="Helical" evidence="1">
    <location>
        <begin position="63"/>
        <end position="82"/>
    </location>
</feature>
<proteinExistence type="predicted"/>
<feature type="transmembrane region" description="Helical" evidence="1">
    <location>
        <begin position="94"/>
        <end position="113"/>
    </location>
</feature>
<gene>
    <name evidence="2" type="ORF">EPI11_12565</name>
</gene>
<dbReference type="Proteomes" id="UP000287527">
    <property type="component" value="Unassembled WGS sequence"/>
</dbReference>
<dbReference type="OrthoDB" id="1440778at2"/>
<accession>A0A3S4T028</accession>
<protein>
    <submittedName>
        <fullName evidence="2">Uncharacterized protein</fullName>
    </submittedName>
</protein>
<dbReference type="RefSeq" id="WP_128390332.1">
    <property type="nucleotide sequence ID" value="NZ_SBII01000009.1"/>
</dbReference>
<keyword evidence="1" id="KW-0812">Transmembrane</keyword>
<keyword evidence="1" id="KW-1133">Transmembrane helix</keyword>
<evidence type="ECO:0000313" key="3">
    <source>
        <dbReference type="Proteomes" id="UP000287527"/>
    </source>
</evidence>
<name>A0A3S4T028_9FLAO</name>
<keyword evidence="3" id="KW-1185">Reference proteome</keyword>
<dbReference type="AlphaFoldDB" id="A0A3S4T028"/>
<feature type="transmembrane region" description="Helical" evidence="1">
    <location>
        <begin position="6"/>
        <end position="29"/>
    </location>
</feature>
<feature type="transmembrane region" description="Helical" evidence="1">
    <location>
        <begin position="183"/>
        <end position="207"/>
    </location>
</feature>
<keyword evidence="1" id="KW-0472">Membrane</keyword>
<feature type="transmembrane region" description="Helical" evidence="1">
    <location>
        <begin position="158"/>
        <end position="177"/>
    </location>
</feature>
<sequence length="214" mass="25422">MTFSEIVQLMGFLSPAVLLVGLCIGFYYFKSLNLIHKAITWYLLILLIVDITSRIFAYFGNNLFVLLVYSLIELVVFVYFYYKYIFKARHRLVLGLSIAGVLYIIWEILVFKIDVKQFQTYAKVVDDFIVITLVLSFFHEKINIFKESKWDNFRLNAVILFFFSVNLIFFLPYNFIINKSAGLQFYFWLGILIITVLFYLFLIYSIWKNGRILK</sequence>
<comment type="caution">
    <text evidence="2">The sequence shown here is derived from an EMBL/GenBank/DDBJ whole genome shotgun (WGS) entry which is preliminary data.</text>
</comment>
<evidence type="ECO:0000313" key="2">
    <source>
        <dbReference type="EMBL" id="RWW98756.1"/>
    </source>
</evidence>
<dbReference type="EMBL" id="SBII01000009">
    <property type="protein sequence ID" value="RWW98756.1"/>
    <property type="molecule type" value="Genomic_DNA"/>
</dbReference>
<organism evidence="2 3">
    <name type="scientific">Flavobacterium cerinum</name>
    <dbReference type="NCBI Taxonomy" id="2502784"/>
    <lineage>
        <taxon>Bacteria</taxon>
        <taxon>Pseudomonadati</taxon>
        <taxon>Bacteroidota</taxon>
        <taxon>Flavobacteriia</taxon>
        <taxon>Flavobacteriales</taxon>
        <taxon>Flavobacteriaceae</taxon>
        <taxon>Flavobacterium</taxon>
    </lineage>
</organism>
<reference evidence="2 3" key="1">
    <citation type="submission" date="2019-01" db="EMBL/GenBank/DDBJ databases">
        <title>Flavobacterium sp. nov.,isolated from freshwater.</title>
        <authorList>
            <person name="Zhang R."/>
            <person name="Du Z.-J."/>
        </authorList>
    </citation>
    <scope>NUCLEOTIDE SEQUENCE [LARGE SCALE GENOMIC DNA]</scope>
    <source>
        <strain evidence="2 3">1E403</strain>
    </source>
</reference>